<feature type="transmembrane region" description="Helical" evidence="2">
    <location>
        <begin position="147"/>
        <end position="170"/>
    </location>
</feature>
<feature type="transmembrane region" description="Helical" evidence="2">
    <location>
        <begin position="327"/>
        <end position="347"/>
    </location>
</feature>
<feature type="region of interest" description="Disordered" evidence="1">
    <location>
        <begin position="372"/>
        <end position="396"/>
    </location>
</feature>
<feature type="compositionally biased region" description="Low complexity" evidence="1">
    <location>
        <begin position="383"/>
        <end position="396"/>
    </location>
</feature>
<dbReference type="InterPro" id="IPR036197">
    <property type="entry name" value="NarG-like_sf"/>
</dbReference>
<keyword evidence="2" id="KW-0812">Transmembrane</keyword>
<dbReference type="RefSeq" id="WP_085083114.1">
    <property type="nucleotide sequence ID" value="NZ_FXAK01000001.1"/>
</dbReference>
<proteinExistence type="predicted"/>
<evidence type="ECO:0000256" key="1">
    <source>
        <dbReference type="SAM" id="MobiDB-lite"/>
    </source>
</evidence>
<name>A0A1X7DXT6_9PROT</name>
<feature type="transmembrane region" description="Helical" evidence="2">
    <location>
        <begin position="259"/>
        <end position="284"/>
    </location>
</feature>
<protein>
    <submittedName>
        <fullName evidence="3">Citrate/tricarballylate utilization protein</fullName>
    </submittedName>
</protein>
<reference evidence="3 4" key="1">
    <citation type="submission" date="2017-04" db="EMBL/GenBank/DDBJ databases">
        <authorList>
            <person name="Afonso C.L."/>
            <person name="Miller P.J."/>
            <person name="Scott M.A."/>
            <person name="Spackman E."/>
            <person name="Goraichik I."/>
            <person name="Dimitrov K.M."/>
            <person name="Suarez D.L."/>
            <person name="Swayne D.E."/>
        </authorList>
    </citation>
    <scope>NUCLEOTIDE SEQUENCE [LARGE SCALE GENOMIC DNA]</scope>
    <source>
        <strain evidence="3 4">A2P</strain>
    </source>
</reference>
<dbReference type="OrthoDB" id="9765258at2"/>
<feature type="transmembrane region" description="Helical" evidence="2">
    <location>
        <begin position="107"/>
        <end position="127"/>
    </location>
</feature>
<evidence type="ECO:0000256" key="2">
    <source>
        <dbReference type="SAM" id="Phobius"/>
    </source>
</evidence>
<dbReference type="InterPro" id="IPR012830">
    <property type="entry name" value="Citrate_utilization_prot_B"/>
</dbReference>
<keyword evidence="2" id="KW-0472">Membrane</keyword>
<keyword evidence="2" id="KW-1133">Transmembrane helix</keyword>
<organism evidence="3 4">
    <name type="scientific">Azospirillum oryzae</name>
    <dbReference type="NCBI Taxonomy" id="286727"/>
    <lineage>
        <taxon>Bacteria</taxon>
        <taxon>Pseudomonadati</taxon>
        <taxon>Pseudomonadota</taxon>
        <taxon>Alphaproteobacteria</taxon>
        <taxon>Rhodospirillales</taxon>
        <taxon>Azospirillaceae</taxon>
        <taxon>Azospirillum</taxon>
    </lineage>
</organism>
<dbReference type="Gene3D" id="1.20.950.20">
    <property type="entry name" value="Transmembrane di-heme cytochromes, Chain C"/>
    <property type="match status" value="1"/>
</dbReference>
<dbReference type="EMBL" id="FXAK01000001">
    <property type="protein sequence ID" value="SMF23725.1"/>
    <property type="molecule type" value="Genomic_DNA"/>
</dbReference>
<feature type="transmembrane region" description="Helical" evidence="2">
    <location>
        <begin position="304"/>
        <end position="321"/>
    </location>
</feature>
<sequence length="396" mass="41677">MPCADDQERIAADARRVLEICNACQFCDGYCAVFAALKSRRLVSAADLTFLSNLCHNCRSCYHACQYAPPHEFDLNLPKSLSLVRQQTYRDHVWPPAARGRLPGAGWSFVAAVTLAAMALVALPAVLSLPAELLFGRHDGPGAFYRLVPWGAIAGVAGAVMLWSLLAIGFSVASFWRGMGPAPAGAALWPALCVAFRDAATLRNLGGGGAGCNDRDERFSQARRRFHHALFYGVALCFAATGVATVYDHGLGWQAPYPLLSLPVLLGGLGGVGMVVGTTGLALLKRRADPGPVARSLSGADGALLGLLFLVAASGLGLLALRGTAAMGAMLLVHLGLVLGWFATLPYSKFLHAPFRFAALLRAAMERQGRGVTRLPPAPVPSRRPVSRPAPGSGSG</sequence>
<accession>A0A1X7DXT6</accession>
<dbReference type="SUPFAM" id="SSF103501">
    <property type="entry name" value="Respiratory nitrate reductase 1 gamma chain"/>
    <property type="match status" value="1"/>
</dbReference>
<gene>
    <name evidence="3" type="ORF">SAMN02982917_1172</name>
</gene>
<dbReference type="NCBIfam" id="TIGR02484">
    <property type="entry name" value="CitB"/>
    <property type="match status" value="1"/>
</dbReference>
<dbReference type="AlphaFoldDB" id="A0A1X7DXT6"/>
<dbReference type="STRING" id="286727.SAMN02982917_1172"/>
<dbReference type="Proteomes" id="UP000192936">
    <property type="component" value="Unassembled WGS sequence"/>
</dbReference>
<dbReference type="SUPFAM" id="SSF54862">
    <property type="entry name" value="4Fe-4S ferredoxins"/>
    <property type="match status" value="1"/>
</dbReference>
<feature type="transmembrane region" description="Helical" evidence="2">
    <location>
        <begin position="229"/>
        <end position="247"/>
    </location>
</feature>
<evidence type="ECO:0000313" key="4">
    <source>
        <dbReference type="Proteomes" id="UP000192936"/>
    </source>
</evidence>
<evidence type="ECO:0000313" key="3">
    <source>
        <dbReference type="EMBL" id="SMF23725.1"/>
    </source>
</evidence>